<keyword evidence="8" id="KW-1185">Reference proteome</keyword>
<dbReference type="Gene3D" id="3.30.560.10">
    <property type="entry name" value="Glucose Oxidase, domain 3"/>
    <property type="match status" value="1"/>
</dbReference>
<comment type="cofactor">
    <cofactor evidence="1">
        <name>FAD</name>
        <dbReference type="ChEBI" id="CHEBI:57692"/>
    </cofactor>
</comment>
<feature type="region of interest" description="Disordered" evidence="5">
    <location>
        <begin position="131"/>
        <end position="156"/>
    </location>
</feature>
<organism evidence="7 8">
    <name type="scientific">Pseudonocardia kongjuensis</name>
    <dbReference type="NCBI Taxonomy" id="102227"/>
    <lineage>
        <taxon>Bacteria</taxon>
        <taxon>Bacillati</taxon>
        <taxon>Actinomycetota</taxon>
        <taxon>Actinomycetes</taxon>
        <taxon>Pseudonocardiales</taxon>
        <taxon>Pseudonocardiaceae</taxon>
        <taxon>Pseudonocardia</taxon>
    </lineage>
</organism>
<proteinExistence type="inferred from homology"/>
<comment type="caution">
    <text evidence="7">The sequence shown here is derived from an EMBL/GenBank/DDBJ whole genome shotgun (WGS) entry which is preliminary data.</text>
</comment>
<name>A0ABN1Y165_9PSEU</name>
<evidence type="ECO:0000256" key="5">
    <source>
        <dbReference type="SAM" id="MobiDB-lite"/>
    </source>
</evidence>
<dbReference type="Pfam" id="PF05199">
    <property type="entry name" value="GMC_oxred_C"/>
    <property type="match status" value="1"/>
</dbReference>
<evidence type="ECO:0000259" key="6">
    <source>
        <dbReference type="PROSITE" id="PS00624"/>
    </source>
</evidence>
<keyword evidence="4" id="KW-0274">FAD</keyword>
<dbReference type="PIRSF" id="PIRSF000137">
    <property type="entry name" value="Alcohol_oxidase"/>
    <property type="match status" value="1"/>
</dbReference>
<sequence length="517" mass="54897">MTGAPADHHDYVVVGGGTAGCVLAARLTEDPRTSVLLIEAGGDERRPDVESPEQWPALLGSDADWGFETVRQPGTGRTCLAARGRVLGGSGSINNMVHLRGHAADFDGWAEDGAHGWEHARVLPYFRRSEDVPDGDPRYRGRGGPLHPRPSGTSDPVGLRFAEGARRAGHEQVADLNGAAMLGVGFPDALIVRDRRESTASAYLRPAMDRPNLTVRQHAAVRRLRIDGGRCTGVEYHRDGTRQLATAASEVVLCAGAVGSPHLLLLSGVGPADELSALGIEPAVHAPEVGHNLQDHPLLAGIRYRAERPLPPEYLRPAATLLARSDPDSAAPDLHVTAAGMDFHYEWQEPFPNSITFAVGLMRTRSRGTVRLGSADPDRPPVIDPRYLSDPADVAVLAAGIGLVEEIVATGVFDEWGGRSESTALLRLGRDGLERAVRDATGSYFHLAGTCRMGSDTGAVVDPQLRVAGVHGLRVADASVMPTLVSCNPNAATVMIAEKAADLLRGRETGGDDDIDT</sequence>
<dbReference type="PROSITE" id="PS00624">
    <property type="entry name" value="GMC_OXRED_2"/>
    <property type="match status" value="1"/>
</dbReference>
<dbReference type="SUPFAM" id="SSF51905">
    <property type="entry name" value="FAD/NAD(P)-binding domain"/>
    <property type="match status" value="1"/>
</dbReference>
<evidence type="ECO:0000313" key="7">
    <source>
        <dbReference type="EMBL" id="GAA1395100.1"/>
    </source>
</evidence>
<dbReference type="PANTHER" id="PTHR11552:SF147">
    <property type="entry name" value="CHOLINE DEHYDROGENASE, MITOCHONDRIAL"/>
    <property type="match status" value="1"/>
</dbReference>
<evidence type="ECO:0000313" key="8">
    <source>
        <dbReference type="Proteomes" id="UP001501414"/>
    </source>
</evidence>
<gene>
    <name evidence="7" type="ORF">GCM10009613_44290</name>
</gene>
<dbReference type="InterPro" id="IPR000172">
    <property type="entry name" value="GMC_OxRdtase_N"/>
</dbReference>
<evidence type="ECO:0000256" key="3">
    <source>
        <dbReference type="ARBA" id="ARBA00022630"/>
    </source>
</evidence>
<protein>
    <submittedName>
        <fullName evidence="7">FAD-dependent oxidoreductase</fullName>
    </submittedName>
</protein>
<keyword evidence="3" id="KW-0285">Flavoprotein</keyword>
<dbReference type="InterPro" id="IPR007867">
    <property type="entry name" value="GMC_OxRtase_C"/>
</dbReference>
<dbReference type="Pfam" id="PF00732">
    <property type="entry name" value="GMC_oxred_N"/>
    <property type="match status" value="1"/>
</dbReference>
<dbReference type="InterPro" id="IPR036188">
    <property type="entry name" value="FAD/NAD-bd_sf"/>
</dbReference>
<feature type="domain" description="Glucose-methanol-choline oxidoreductase N-terminal" evidence="6">
    <location>
        <begin position="256"/>
        <end position="270"/>
    </location>
</feature>
<dbReference type="RefSeq" id="WP_344025562.1">
    <property type="nucleotide sequence ID" value="NZ_BAAAJK010000027.1"/>
</dbReference>
<dbReference type="EMBL" id="BAAAJK010000027">
    <property type="protein sequence ID" value="GAA1395100.1"/>
    <property type="molecule type" value="Genomic_DNA"/>
</dbReference>
<comment type="similarity">
    <text evidence="2">Belongs to the GMC oxidoreductase family.</text>
</comment>
<accession>A0ABN1Y165</accession>
<evidence type="ECO:0000256" key="4">
    <source>
        <dbReference type="ARBA" id="ARBA00022827"/>
    </source>
</evidence>
<dbReference type="Gene3D" id="3.50.50.60">
    <property type="entry name" value="FAD/NAD(P)-binding domain"/>
    <property type="match status" value="1"/>
</dbReference>
<dbReference type="InterPro" id="IPR012132">
    <property type="entry name" value="GMC_OxRdtase"/>
</dbReference>
<evidence type="ECO:0000256" key="1">
    <source>
        <dbReference type="ARBA" id="ARBA00001974"/>
    </source>
</evidence>
<dbReference type="Proteomes" id="UP001501414">
    <property type="component" value="Unassembled WGS sequence"/>
</dbReference>
<dbReference type="PANTHER" id="PTHR11552">
    <property type="entry name" value="GLUCOSE-METHANOL-CHOLINE GMC OXIDOREDUCTASE"/>
    <property type="match status" value="1"/>
</dbReference>
<evidence type="ECO:0000256" key="2">
    <source>
        <dbReference type="ARBA" id="ARBA00010790"/>
    </source>
</evidence>
<dbReference type="SUPFAM" id="SSF54373">
    <property type="entry name" value="FAD-linked reductases, C-terminal domain"/>
    <property type="match status" value="1"/>
</dbReference>
<reference evidence="7 8" key="1">
    <citation type="journal article" date="2019" name="Int. J. Syst. Evol. Microbiol.">
        <title>The Global Catalogue of Microorganisms (GCM) 10K type strain sequencing project: providing services to taxonomists for standard genome sequencing and annotation.</title>
        <authorList>
            <consortium name="The Broad Institute Genomics Platform"/>
            <consortium name="The Broad Institute Genome Sequencing Center for Infectious Disease"/>
            <person name="Wu L."/>
            <person name="Ma J."/>
        </authorList>
    </citation>
    <scope>NUCLEOTIDE SEQUENCE [LARGE SCALE GENOMIC DNA]</scope>
    <source>
        <strain evidence="7 8">JCM 11896</strain>
    </source>
</reference>